<organism evidence="6 7">
    <name type="scientific">Fuerstiella marisgermanici</name>
    <dbReference type="NCBI Taxonomy" id="1891926"/>
    <lineage>
        <taxon>Bacteria</taxon>
        <taxon>Pseudomonadati</taxon>
        <taxon>Planctomycetota</taxon>
        <taxon>Planctomycetia</taxon>
        <taxon>Planctomycetales</taxon>
        <taxon>Planctomycetaceae</taxon>
        <taxon>Fuerstiella</taxon>
    </lineage>
</organism>
<sequence length="246" mass="28219">MPDEQRISRIETLWSVVRTAQGDDSMDSRTAMQQMLDRYGTAIRRYLLGATRDEDLADELFQEFALRFLTGKYSSADAERGRFRSFLKTILFRLVAEHHRKKGRDKAVAMGSQFPEVADDAATGESDDGEFNRLWSDELLKKSWAALQKLEERTGRPLFTVMQVKVENPTLRSPEIAELVSERTGKELSTGNARVILHRAREQFAELLVDEVEQSLDTTDVDRIREELTDLNLLSYCKPALERRTS</sequence>
<dbReference type="Proteomes" id="UP000187735">
    <property type="component" value="Chromosome"/>
</dbReference>
<evidence type="ECO:0000313" key="6">
    <source>
        <dbReference type="EMBL" id="APZ95801.1"/>
    </source>
</evidence>
<evidence type="ECO:0000259" key="5">
    <source>
        <dbReference type="Pfam" id="PF04542"/>
    </source>
</evidence>
<dbReference type="AlphaFoldDB" id="A0A1P8WP22"/>
<dbReference type="GO" id="GO:0016987">
    <property type="term" value="F:sigma factor activity"/>
    <property type="evidence" value="ECO:0007669"/>
    <property type="project" value="UniProtKB-KW"/>
</dbReference>
<proteinExistence type="predicted"/>
<dbReference type="Pfam" id="PF04542">
    <property type="entry name" value="Sigma70_r2"/>
    <property type="match status" value="1"/>
</dbReference>
<name>A0A1P8WP22_9PLAN</name>
<dbReference type="RefSeq" id="WP_077026911.1">
    <property type="nucleotide sequence ID" value="NZ_CP017641.1"/>
</dbReference>
<dbReference type="InterPro" id="IPR007627">
    <property type="entry name" value="RNA_pol_sigma70_r2"/>
</dbReference>
<protein>
    <submittedName>
        <fullName evidence="6">RNA polymerase sigma factor</fullName>
    </submittedName>
</protein>
<feature type="domain" description="RNA polymerase sigma-70 region 2" evidence="5">
    <location>
        <begin position="36"/>
        <end position="104"/>
    </location>
</feature>
<dbReference type="EMBL" id="CP017641">
    <property type="protein sequence ID" value="APZ95801.1"/>
    <property type="molecule type" value="Genomic_DNA"/>
</dbReference>
<keyword evidence="3" id="KW-0238">DNA-binding</keyword>
<evidence type="ECO:0000313" key="7">
    <source>
        <dbReference type="Proteomes" id="UP000187735"/>
    </source>
</evidence>
<dbReference type="InterPro" id="IPR013325">
    <property type="entry name" value="RNA_pol_sigma_r2"/>
</dbReference>
<dbReference type="PANTHER" id="PTHR43133:SF8">
    <property type="entry name" value="RNA POLYMERASE SIGMA FACTOR HI_1459-RELATED"/>
    <property type="match status" value="1"/>
</dbReference>
<dbReference type="GO" id="GO:0006352">
    <property type="term" value="P:DNA-templated transcription initiation"/>
    <property type="evidence" value="ECO:0007669"/>
    <property type="project" value="InterPro"/>
</dbReference>
<evidence type="ECO:0000256" key="1">
    <source>
        <dbReference type="ARBA" id="ARBA00023015"/>
    </source>
</evidence>
<gene>
    <name evidence="6" type="ORF">Fuma_05463</name>
</gene>
<evidence type="ECO:0000256" key="4">
    <source>
        <dbReference type="ARBA" id="ARBA00023163"/>
    </source>
</evidence>
<dbReference type="SUPFAM" id="SSF88946">
    <property type="entry name" value="Sigma2 domain of RNA polymerase sigma factors"/>
    <property type="match status" value="1"/>
</dbReference>
<dbReference type="PANTHER" id="PTHR43133">
    <property type="entry name" value="RNA POLYMERASE ECF-TYPE SIGMA FACTO"/>
    <property type="match status" value="1"/>
</dbReference>
<dbReference type="OrthoDB" id="254728at2"/>
<keyword evidence="4" id="KW-0804">Transcription</keyword>
<keyword evidence="1" id="KW-0805">Transcription regulation</keyword>
<dbReference type="Gene3D" id="1.10.1740.10">
    <property type="match status" value="1"/>
</dbReference>
<dbReference type="KEGG" id="fmr:Fuma_05463"/>
<reference evidence="6 7" key="1">
    <citation type="journal article" date="2016" name="Front. Microbiol.">
        <title>Fuerstia marisgermanicae gen. nov., sp. nov., an Unusual Member of the Phylum Planctomycetes from the German Wadden Sea.</title>
        <authorList>
            <person name="Kohn T."/>
            <person name="Heuer A."/>
            <person name="Jogler M."/>
            <person name="Vollmers J."/>
            <person name="Boedeker C."/>
            <person name="Bunk B."/>
            <person name="Rast P."/>
            <person name="Borchert D."/>
            <person name="Glockner I."/>
            <person name="Freese H.M."/>
            <person name="Klenk H.P."/>
            <person name="Overmann J."/>
            <person name="Kaster A.K."/>
            <person name="Rohde M."/>
            <person name="Wiegand S."/>
            <person name="Jogler C."/>
        </authorList>
    </citation>
    <scope>NUCLEOTIDE SEQUENCE [LARGE SCALE GENOMIC DNA]</scope>
    <source>
        <strain evidence="6 7">NH11</strain>
    </source>
</reference>
<keyword evidence="2" id="KW-0731">Sigma factor</keyword>
<keyword evidence="7" id="KW-1185">Reference proteome</keyword>
<accession>A0A1P8WP22</accession>
<evidence type="ECO:0000256" key="3">
    <source>
        <dbReference type="ARBA" id="ARBA00023125"/>
    </source>
</evidence>
<dbReference type="InterPro" id="IPR039425">
    <property type="entry name" value="RNA_pol_sigma-70-like"/>
</dbReference>
<dbReference type="GO" id="GO:0003677">
    <property type="term" value="F:DNA binding"/>
    <property type="evidence" value="ECO:0007669"/>
    <property type="project" value="UniProtKB-KW"/>
</dbReference>
<evidence type="ECO:0000256" key="2">
    <source>
        <dbReference type="ARBA" id="ARBA00023082"/>
    </source>
</evidence>